<proteinExistence type="predicted"/>
<evidence type="ECO:0000313" key="3">
    <source>
        <dbReference type="EMBL" id="MDF8332268.1"/>
    </source>
</evidence>
<evidence type="ECO:0000313" key="4">
    <source>
        <dbReference type="Proteomes" id="UP001222770"/>
    </source>
</evidence>
<keyword evidence="2" id="KW-0732">Signal</keyword>
<feature type="region of interest" description="Disordered" evidence="1">
    <location>
        <begin position="28"/>
        <end position="56"/>
    </location>
</feature>
<organism evidence="3 4">
    <name type="scientific">Novosphingobium cyanobacteriorum</name>
    <dbReference type="NCBI Taxonomy" id="3024215"/>
    <lineage>
        <taxon>Bacteria</taxon>
        <taxon>Pseudomonadati</taxon>
        <taxon>Pseudomonadota</taxon>
        <taxon>Alphaproteobacteria</taxon>
        <taxon>Sphingomonadales</taxon>
        <taxon>Sphingomonadaceae</taxon>
        <taxon>Novosphingobium</taxon>
    </lineage>
</organism>
<feature type="chain" id="PRO_5047334366" evidence="2">
    <location>
        <begin position="26"/>
        <end position="628"/>
    </location>
</feature>
<feature type="signal peptide" evidence="2">
    <location>
        <begin position="1"/>
        <end position="25"/>
    </location>
</feature>
<protein>
    <submittedName>
        <fullName evidence="3">DUF885 domain-containing protein</fullName>
    </submittedName>
</protein>
<feature type="compositionally biased region" description="Pro residues" evidence="1">
    <location>
        <begin position="28"/>
        <end position="48"/>
    </location>
</feature>
<comment type="caution">
    <text evidence="3">The sequence shown here is derived from an EMBL/GenBank/DDBJ whole genome shotgun (WGS) entry which is preliminary data.</text>
</comment>
<accession>A0ABT6CG27</accession>
<evidence type="ECO:0000256" key="2">
    <source>
        <dbReference type="SAM" id="SignalP"/>
    </source>
</evidence>
<dbReference type="EMBL" id="JAROCY010000003">
    <property type="protein sequence ID" value="MDF8332268.1"/>
    <property type="molecule type" value="Genomic_DNA"/>
</dbReference>
<gene>
    <name evidence="3" type="ORF">POM99_03570</name>
</gene>
<dbReference type="PANTHER" id="PTHR33361:SF16">
    <property type="entry name" value="DUF885 DOMAIN-CONTAINING PROTEIN"/>
    <property type="match status" value="1"/>
</dbReference>
<dbReference type="InterPro" id="IPR010281">
    <property type="entry name" value="DUF885"/>
</dbReference>
<dbReference type="PANTHER" id="PTHR33361">
    <property type="entry name" value="GLR0591 PROTEIN"/>
    <property type="match status" value="1"/>
</dbReference>
<dbReference type="PROSITE" id="PS51257">
    <property type="entry name" value="PROKAR_LIPOPROTEIN"/>
    <property type="match status" value="1"/>
</dbReference>
<dbReference type="Proteomes" id="UP001222770">
    <property type="component" value="Unassembled WGS sequence"/>
</dbReference>
<name>A0ABT6CG27_9SPHN</name>
<sequence length="628" mass="69534">MALIHRSASTGVIALLLASCAAPQAAPPLAPPPPPALIDAPPTPPTTVAPPQRQAVSPDVERALDRIFLDDTRDAQTLDPLGELERGDAPDPDRFSLLFTPQLADLQRALNARTLKRLREIDRDALGKEHRISYDVFLAAQRDEADLLSPDTQALVAVRPFNHFGGFHVEFPQLAAAEATPLDRAEDFEARIALLRTLPEVLAHAEARFREGMASGVVESRLTVTNMIAQIDAILAQPVEQSQFMAPVRRLPPTMRPTERRRIAAAFRAATQQQVLPAYRAFRAFLQDQYLPAAREAPGLSAMKGGERLYRLLVRLHTTEDLDPLAVHKLGLSEVDRIHGEMEKVKLQLGFTGPLPAFFNEIRTNPRYHPRTALDLQKGFARVGARVAALVPRYFLNLPRTALTIQPYPLYRDRFEAGGGYAPGAPDGSKPGVFFYNTFDLKSRYLTGITTLYLHEGEPGHHFQISLAQENESLPPFQRFDGNTAFVEGWALYAETLGYEMGLFADPMQHWGTLDDEMLRAMRLVVDTGIHVQGWSRQQAIDYMLANSGIGRSDAAAEVDRYIANPGQAVAYKVGGLTIQRLRRKAETELGPRFDIRAFHDQVLGSGALPLPVLEDKVNRWIAAEKAG</sequence>
<keyword evidence="4" id="KW-1185">Reference proteome</keyword>
<evidence type="ECO:0000256" key="1">
    <source>
        <dbReference type="SAM" id="MobiDB-lite"/>
    </source>
</evidence>
<dbReference type="RefSeq" id="WP_277275434.1">
    <property type="nucleotide sequence ID" value="NZ_JAROCY010000003.1"/>
</dbReference>
<reference evidence="3 4" key="1">
    <citation type="submission" date="2023-03" db="EMBL/GenBank/DDBJ databases">
        <title>Novosphingobium cyanobacteriorum sp. nov., isolated from a eutrophic reservoir during the Microcystis bloom period.</title>
        <authorList>
            <person name="Kang M."/>
            <person name="Le V."/>
            <person name="Ko S.-R."/>
            <person name="Lee S.-A."/>
            <person name="Ahn C.-Y."/>
        </authorList>
    </citation>
    <scope>NUCLEOTIDE SEQUENCE [LARGE SCALE GENOMIC DNA]</scope>
    <source>
        <strain evidence="3 4">HBC54</strain>
    </source>
</reference>
<dbReference type="Pfam" id="PF05960">
    <property type="entry name" value="DUF885"/>
    <property type="match status" value="1"/>
</dbReference>